<proteinExistence type="predicted"/>
<evidence type="ECO:0000313" key="3">
    <source>
        <dbReference type="Proteomes" id="UP000009026"/>
    </source>
</evidence>
<protein>
    <submittedName>
        <fullName evidence="2">Uncharacterized protein</fullName>
    </submittedName>
</protein>
<feature type="transmembrane region" description="Helical" evidence="1">
    <location>
        <begin position="52"/>
        <end position="69"/>
    </location>
</feature>
<dbReference type="EMBL" id="CP012109">
    <property type="protein sequence ID" value="AKQ69833.1"/>
    <property type="molecule type" value="Genomic_DNA"/>
</dbReference>
<feature type="transmembrane region" description="Helical" evidence="1">
    <location>
        <begin position="75"/>
        <end position="93"/>
    </location>
</feature>
<keyword evidence="3" id="KW-1185">Reference proteome</keyword>
<reference evidence="2 3" key="1">
    <citation type="journal article" date="2016" name="PLoS ONE">
        <title>Complete Genome Sequence and Comparative Genomics of a Novel Myxobacterium Myxococcus hansupus.</title>
        <authorList>
            <person name="Sharma G."/>
            <person name="Narwani T."/>
            <person name="Subramanian S."/>
        </authorList>
    </citation>
    <scope>NUCLEOTIDE SEQUENCE [LARGE SCALE GENOMIC DNA]</scope>
    <source>
        <strain evidence="3">mixupus</strain>
    </source>
</reference>
<name>A0A0H4X7A1_9BACT</name>
<dbReference type="Proteomes" id="UP000009026">
    <property type="component" value="Chromosome"/>
</dbReference>
<dbReference type="RefSeq" id="WP_002639704.1">
    <property type="nucleotide sequence ID" value="NZ_CP012109.1"/>
</dbReference>
<gene>
    <name evidence="2" type="ORF">A176_006745</name>
</gene>
<dbReference type="OrthoDB" id="5522267at2"/>
<dbReference type="PATRIC" id="fig|1297742.4.peg.6843"/>
<evidence type="ECO:0000313" key="2">
    <source>
        <dbReference type="EMBL" id="AKQ69833.1"/>
    </source>
</evidence>
<dbReference type="KEGG" id="mym:A176_006745"/>
<dbReference type="AlphaFoldDB" id="A0A0H4X7A1"/>
<feature type="transmembrane region" description="Helical" evidence="1">
    <location>
        <begin position="28"/>
        <end position="45"/>
    </location>
</feature>
<dbReference type="STRING" id="1297742.A176_006745"/>
<keyword evidence="1" id="KW-1133">Transmembrane helix</keyword>
<evidence type="ECO:0000256" key="1">
    <source>
        <dbReference type="SAM" id="Phobius"/>
    </source>
</evidence>
<keyword evidence="1" id="KW-0472">Membrane</keyword>
<sequence>MDGGLAIFGFGLFLLGIANLYTRHSYWLAVPVLLLSVVSMGLAFSESKRLREVSLGMGIALLVLTLIAVAVGTPWWLPMATFLFAAAYGVLWAEYRFPFFQHVSPGEEPRHHSERRFHVHWPWHRRRVTP</sequence>
<accession>A0A0H4X7A1</accession>
<organism evidence="2 3">
    <name type="scientific">Pseudomyxococcus hansupus</name>
    <dbReference type="NCBI Taxonomy" id="1297742"/>
    <lineage>
        <taxon>Bacteria</taxon>
        <taxon>Pseudomonadati</taxon>
        <taxon>Myxococcota</taxon>
        <taxon>Myxococcia</taxon>
        <taxon>Myxococcales</taxon>
        <taxon>Cystobacterineae</taxon>
        <taxon>Myxococcaceae</taxon>
        <taxon>Pseudomyxococcus</taxon>
    </lineage>
</organism>
<keyword evidence="1" id="KW-0812">Transmembrane</keyword>